<dbReference type="InterPro" id="IPR011992">
    <property type="entry name" value="EF-hand-dom_pair"/>
</dbReference>
<reference evidence="5" key="1">
    <citation type="submission" date="2018-01" db="EMBL/GenBank/DDBJ databases">
        <authorList>
            <person name="Mao J.F."/>
        </authorList>
    </citation>
    <scope>NUCLEOTIDE SEQUENCE</scope>
    <source>
        <strain evidence="5">Huo1</strain>
        <tissue evidence="5">Leaf</tissue>
    </source>
</reference>
<protein>
    <recommendedName>
        <fullName evidence="4">EF-hand domain-containing protein</fullName>
    </recommendedName>
</protein>
<evidence type="ECO:0000256" key="2">
    <source>
        <dbReference type="SAM" id="Coils"/>
    </source>
</evidence>
<reference evidence="5" key="2">
    <citation type="submission" date="2020-08" db="EMBL/GenBank/DDBJ databases">
        <title>Plant Genome Project.</title>
        <authorList>
            <person name="Zhang R.-G."/>
        </authorList>
    </citation>
    <scope>NUCLEOTIDE SEQUENCE</scope>
    <source>
        <strain evidence="5">Huo1</strain>
        <tissue evidence="5">Leaf</tissue>
    </source>
</reference>
<feature type="compositionally biased region" description="Polar residues" evidence="3">
    <location>
        <begin position="214"/>
        <end position="233"/>
    </location>
</feature>
<dbReference type="AlphaFoldDB" id="A0A8X8YHF6"/>
<feature type="domain" description="EF-hand" evidence="4">
    <location>
        <begin position="121"/>
        <end position="156"/>
    </location>
</feature>
<accession>A0A8X8YHF6</accession>
<keyword evidence="6" id="KW-1185">Reference proteome</keyword>
<name>A0A8X8YHF6_SALSN</name>
<feature type="region of interest" description="Disordered" evidence="3">
    <location>
        <begin position="209"/>
        <end position="233"/>
    </location>
</feature>
<feature type="coiled-coil region" evidence="2">
    <location>
        <begin position="251"/>
        <end position="285"/>
    </location>
</feature>
<evidence type="ECO:0000313" key="6">
    <source>
        <dbReference type="Proteomes" id="UP000298416"/>
    </source>
</evidence>
<organism evidence="5">
    <name type="scientific">Salvia splendens</name>
    <name type="common">Scarlet sage</name>
    <dbReference type="NCBI Taxonomy" id="180675"/>
    <lineage>
        <taxon>Eukaryota</taxon>
        <taxon>Viridiplantae</taxon>
        <taxon>Streptophyta</taxon>
        <taxon>Embryophyta</taxon>
        <taxon>Tracheophyta</taxon>
        <taxon>Spermatophyta</taxon>
        <taxon>Magnoliopsida</taxon>
        <taxon>eudicotyledons</taxon>
        <taxon>Gunneridae</taxon>
        <taxon>Pentapetalae</taxon>
        <taxon>asterids</taxon>
        <taxon>lamiids</taxon>
        <taxon>Lamiales</taxon>
        <taxon>Lamiaceae</taxon>
        <taxon>Nepetoideae</taxon>
        <taxon>Mentheae</taxon>
        <taxon>Salviinae</taxon>
        <taxon>Salvia</taxon>
        <taxon>Salvia subgen. Calosphace</taxon>
        <taxon>core Calosphace</taxon>
    </lineage>
</organism>
<gene>
    <name evidence="5" type="ORF">SASPL_108003</name>
</gene>
<dbReference type="PROSITE" id="PS50222">
    <property type="entry name" value="EF_HAND_2"/>
    <property type="match status" value="2"/>
</dbReference>
<dbReference type="Pfam" id="PF13202">
    <property type="entry name" value="EF-hand_5"/>
    <property type="match status" value="1"/>
</dbReference>
<evidence type="ECO:0000256" key="1">
    <source>
        <dbReference type="ARBA" id="ARBA00022837"/>
    </source>
</evidence>
<dbReference type="Gene3D" id="1.10.238.10">
    <property type="entry name" value="EF-hand"/>
    <property type="match status" value="1"/>
</dbReference>
<evidence type="ECO:0000259" key="4">
    <source>
        <dbReference type="PROSITE" id="PS50222"/>
    </source>
</evidence>
<evidence type="ECO:0000313" key="5">
    <source>
        <dbReference type="EMBL" id="KAG6429946.1"/>
    </source>
</evidence>
<dbReference type="Proteomes" id="UP000298416">
    <property type="component" value="Unassembled WGS sequence"/>
</dbReference>
<dbReference type="GO" id="GO:0005509">
    <property type="term" value="F:calcium ion binding"/>
    <property type="evidence" value="ECO:0007669"/>
    <property type="project" value="InterPro"/>
</dbReference>
<dbReference type="InterPro" id="IPR018247">
    <property type="entry name" value="EF_Hand_1_Ca_BS"/>
</dbReference>
<proteinExistence type="predicted"/>
<dbReference type="PANTHER" id="PTHR46971:SF1">
    <property type="entry name" value="CALCINEURIN B SUBUNIT (PROTEIN PHOSPHATASE 2B REGULATORY SUBUNIT)-LIKE PROTEIN"/>
    <property type="match status" value="1"/>
</dbReference>
<evidence type="ECO:0000256" key="3">
    <source>
        <dbReference type="SAM" id="MobiDB-lite"/>
    </source>
</evidence>
<comment type="caution">
    <text evidence="5">The sequence shown here is derived from an EMBL/GenBank/DDBJ whole genome shotgun (WGS) entry which is preliminary data.</text>
</comment>
<dbReference type="EMBL" id="PNBA02000003">
    <property type="protein sequence ID" value="KAG6429946.1"/>
    <property type="molecule type" value="Genomic_DNA"/>
</dbReference>
<dbReference type="InterPro" id="IPR002048">
    <property type="entry name" value="EF_hand_dom"/>
</dbReference>
<dbReference type="SUPFAM" id="SSF47473">
    <property type="entry name" value="EF-hand"/>
    <property type="match status" value="1"/>
</dbReference>
<feature type="domain" description="EF-hand" evidence="4">
    <location>
        <begin position="27"/>
        <end position="62"/>
    </location>
</feature>
<dbReference type="PANTHER" id="PTHR46971">
    <property type="entry name" value="CALCINEURIN B SUBUNIT (PROTEIN PHOSPHATASE 2B REGULATORY SUBUNIT)-LIKE PROTEIN"/>
    <property type="match status" value="1"/>
</dbReference>
<dbReference type="PROSITE" id="PS00018">
    <property type="entry name" value="EF_HAND_1"/>
    <property type="match status" value="1"/>
</dbReference>
<sequence>MGSALSVLTQYDIEEVQEHCNHLFTQQEIVTLYKRFCQLDRNSKGFISSDEFLSVPEFAMNPLSQRLLKMTDGLNFKDFVAFLSAFSARATVQQKIESGLKFSELSESNLSDFGWLSIEVSFSSSCLVIFKVYDSDSNGKVTFKDLIEVLQDLSGAFISDKQREEVLSQLLQEAGYKKESSLMLDDFIKILDHQGLKMEKTKFDHSLQEHISPHPTTNETDMPNDQYSNEASTSRCKKQLVQLTSTSCSNNRRGEAEIKELEGRLKILEEEAEILKGALLESAEESRTLIGDIHLQLYTIQCHLLQRGAERGELRSRGIQRVKERERRAGLMQILYQEANPSIVNKASRTKVLLQDST</sequence>
<keyword evidence="1" id="KW-0106">Calcium</keyword>
<keyword evidence="2" id="KW-0175">Coiled coil</keyword>